<dbReference type="InterPro" id="IPR029063">
    <property type="entry name" value="SAM-dependent_MTases_sf"/>
</dbReference>
<accession>A0AA96VIK1</accession>
<feature type="domain" description="Type II methyltransferase M.Eco57I C-terminal" evidence="8">
    <location>
        <begin position="272"/>
        <end position="538"/>
    </location>
</feature>
<dbReference type="Pfam" id="PF22837">
    <property type="entry name" value="M_Eco57I_C"/>
    <property type="match status" value="1"/>
</dbReference>
<name>A0AA96VIK1_9STRE</name>
<evidence type="ECO:0000256" key="1">
    <source>
        <dbReference type="ARBA" id="ARBA00006594"/>
    </source>
</evidence>
<dbReference type="GO" id="GO:0009307">
    <property type="term" value="P:DNA restriction-modification system"/>
    <property type="evidence" value="ECO:0007669"/>
    <property type="project" value="UniProtKB-KW"/>
</dbReference>
<dbReference type="REBASE" id="767228">
    <property type="entry name" value="M.Ssp29892ORF3930P"/>
</dbReference>
<dbReference type="PANTHER" id="PTHR33841">
    <property type="entry name" value="DNA METHYLTRANSFERASE YEEA-RELATED"/>
    <property type="match status" value="1"/>
</dbReference>
<dbReference type="EMBL" id="CP118734">
    <property type="protein sequence ID" value="WNY49798.1"/>
    <property type="molecule type" value="Genomic_DNA"/>
</dbReference>
<dbReference type="Pfam" id="PF07669">
    <property type="entry name" value="Eco57I"/>
    <property type="match status" value="1"/>
</dbReference>
<sequence>MLLKENASIEKLSGRYFTPQLIADFVTKWVLNQETNINKILEPSVGDGVFLRSLRSENVDKSSSILAIEIDEETSHIAAQLSRFHHISGWHQKNQTEVDGDSLNVVVNDDFYHAYKNGLDKMRFQGILGNPPYIRYQYLTEEQREEQSEILTKNKMKPNKLINAWVSFTVACISCMDSSSRIGLVIPAELLQVKYSEDLRKFLLTELNRCTIVTFDDLVFDDIEQEVVLLLGEKIKGDKEHSIKVVPFKNADDLQEHSLNEFEFMNVDKESNKWTRYFLNNEQIHLINTIKQSNEFVEFSDVAKCEVGITTGNNAYFCINEEIVEKYDLRKYCKPLIARSVNIKGVQFQKEDWEENIESGARTYLLDLSPYEKSEFKDGVNNYIKWGEENSHNTSYKTRIRDEWYKVPSVWSPDIFFLRRNYQFPKVMLNTEEVSAVSTDTMHRVRLKNHADGKRLIVAYYTTVGLLFSELEGRSYGGGVLEILPSEVSKIMLPNIFDAKKVTDAEIDILFNKIDEFIRQNGSDNIEVLINELDNKILVEKIGLEINSVIELRKAWKKLQNRRLSRGRTAQ</sequence>
<evidence type="ECO:0000256" key="5">
    <source>
        <dbReference type="ARBA" id="ARBA00022691"/>
    </source>
</evidence>
<dbReference type="Gene3D" id="3.40.50.150">
    <property type="entry name" value="Vaccinia Virus protein VP39"/>
    <property type="match status" value="1"/>
</dbReference>
<evidence type="ECO:0000259" key="7">
    <source>
        <dbReference type="Pfam" id="PF07669"/>
    </source>
</evidence>
<dbReference type="GO" id="GO:0032259">
    <property type="term" value="P:methylation"/>
    <property type="evidence" value="ECO:0007669"/>
    <property type="project" value="UniProtKB-KW"/>
</dbReference>
<dbReference type="InterPro" id="IPR050953">
    <property type="entry name" value="N4_N6_ade-DNA_methylase"/>
</dbReference>
<dbReference type="GO" id="GO:0008170">
    <property type="term" value="F:N-methyltransferase activity"/>
    <property type="evidence" value="ECO:0007669"/>
    <property type="project" value="InterPro"/>
</dbReference>
<organism evidence="9 10">
    <name type="scientific">Streptococcus iners subsp. hyiners</name>
    <dbReference type="NCBI Taxonomy" id="3028083"/>
    <lineage>
        <taxon>Bacteria</taxon>
        <taxon>Bacillati</taxon>
        <taxon>Bacillota</taxon>
        <taxon>Bacilli</taxon>
        <taxon>Lactobacillales</taxon>
        <taxon>Streptococcaceae</taxon>
        <taxon>Streptococcus</taxon>
        <taxon>Streptococcus iners</taxon>
    </lineage>
</organism>
<dbReference type="InterPro" id="IPR002052">
    <property type="entry name" value="DNA_methylase_N6_adenine_CS"/>
</dbReference>
<evidence type="ECO:0000313" key="10">
    <source>
        <dbReference type="Proteomes" id="UP001301526"/>
    </source>
</evidence>
<evidence type="ECO:0000256" key="3">
    <source>
        <dbReference type="ARBA" id="ARBA00022603"/>
    </source>
</evidence>
<protein>
    <recommendedName>
        <fullName evidence="2">site-specific DNA-methyltransferase (adenine-specific)</fullName>
        <ecNumber evidence="2">2.1.1.72</ecNumber>
    </recommendedName>
</protein>
<comment type="similarity">
    <text evidence="1">Belongs to the N(4)/N(6)-methyltransferase family.</text>
</comment>
<evidence type="ECO:0000256" key="4">
    <source>
        <dbReference type="ARBA" id="ARBA00022679"/>
    </source>
</evidence>
<proteinExistence type="inferred from homology"/>
<dbReference type="EC" id="2.1.1.72" evidence="2"/>
<evidence type="ECO:0000259" key="8">
    <source>
        <dbReference type="Pfam" id="PF22837"/>
    </source>
</evidence>
<evidence type="ECO:0000313" key="9">
    <source>
        <dbReference type="EMBL" id="WNY49798.1"/>
    </source>
</evidence>
<dbReference type="GO" id="GO:0009007">
    <property type="term" value="F:site-specific DNA-methyltransferase (adenine-specific) activity"/>
    <property type="evidence" value="ECO:0007669"/>
    <property type="project" value="UniProtKB-EC"/>
</dbReference>
<dbReference type="RefSeq" id="WP_248054476.1">
    <property type="nucleotide sequence ID" value="NZ_CP118734.1"/>
</dbReference>
<evidence type="ECO:0000256" key="2">
    <source>
        <dbReference type="ARBA" id="ARBA00011900"/>
    </source>
</evidence>
<keyword evidence="4" id="KW-0808">Transferase</keyword>
<dbReference type="PROSITE" id="PS00092">
    <property type="entry name" value="N6_MTASE"/>
    <property type="match status" value="1"/>
</dbReference>
<dbReference type="PANTHER" id="PTHR33841:SF5">
    <property type="entry name" value="DNA METHYLASE (MODIFICATION METHYLASE) (METHYLTRANSFERASE)-RELATED"/>
    <property type="match status" value="1"/>
</dbReference>
<keyword evidence="5" id="KW-0949">S-adenosyl-L-methionine</keyword>
<gene>
    <name evidence="9" type="ORF">PW220_03930</name>
</gene>
<reference evidence="9 10" key="1">
    <citation type="submission" date="2023-02" db="EMBL/GenBank/DDBJ databases">
        <title>Streptococcus sp. Genome Sequencing and Assembly.</title>
        <authorList>
            <person name="Shore S.M."/>
            <person name="Nicholson T.L."/>
        </authorList>
    </citation>
    <scope>NUCLEOTIDE SEQUENCE [LARGE SCALE GENOMIC DNA]</scope>
    <source>
        <strain evidence="9 10">29892</strain>
    </source>
</reference>
<keyword evidence="10" id="KW-1185">Reference proteome</keyword>
<dbReference type="GO" id="GO:0003677">
    <property type="term" value="F:DNA binding"/>
    <property type="evidence" value="ECO:0007669"/>
    <property type="project" value="InterPro"/>
</dbReference>
<dbReference type="InterPro" id="IPR011639">
    <property type="entry name" value="MethylTrfase_TaqI-like_dom"/>
</dbReference>
<dbReference type="InterPro" id="IPR054520">
    <property type="entry name" value="M_Eco57I_C"/>
</dbReference>
<comment type="catalytic activity">
    <reaction evidence="6">
        <text>a 2'-deoxyadenosine in DNA + S-adenosyl-L-methionine = an N(6)-methyl-2'-deoxyadenosine in DNA + S-adenosyl-L-homocysteine + H(+)</text>
        <dbReference type="Rhea" id="RHEA:15197"/>
        <dbReference type="Rhea" id="RHEA-COMP:12418"/>
        <dbReference type="Rhea" id="RHEA-COMP:12419"/>
        <dbReference type="ChEBI" id="CHEBI:15378"/>
        <dbReference type="ChEBI" id="CHEBI:57856"/>
        <dbReference type="ChEBI" id="CHEBI:59789"/>
        <dbReference type="ChEBI" id="CHEBI:90615"/>
        <dbReference type="ChEBI" id="CHEBI:90616"/>
        <dbReference type="EC" id="2.1.1.72"/>
    </reaction>
</comment>
<dbReference type="Proteomes" id="UP001301526">
    <property type="component" value="Chromosome"/>
</dbReference>
<evidence type="ECO:0000256" key="6">
    <source>
        <dbReference type="ARBA" id="ARBA00047942"/>
    </source>
</evidence>
<keyword evidence="3 9" id="KW-0489">Methyltransferase</keyword>
<feature type="domain" description="Type II methyltransferase M.TaqI-like" evidence="7">
    <location>
        <begin position="93"/>
        <end position="218"/>
    </location>
</feature>
<dbReference type="SUPFAM" id="SSF53335">
    <property type="entry name" value="S-adenosyl-L-methionine-dependent methyltransferases"/>
    <property type="match status" value="1"/>
</dbReference>
<dbReference type="AlphaFoldDB" id="A0AA96VIK1"/>
<dbReference type="PRINTS" id="PR00507">
    <property type="entry name" value="N12N6MTFRASE"/>
</dbReference>